<dbReference type="EMBL" id="CP124734">
    <property type="protein sequence ID" value="WHA42689.1"/>
    <property type="molecule type" value="Genomic_DNA"/>
</dbReference>
<evidence type="ECO:0000313" key="3">
    <source>
        <dbReference type="EMBL" id="WHA42689.1"/>
    </source>
</evidence>
<dbReference type="STRING" id="1367849.GCA_000518585_02275"/>
<reference evidence="1 4" key="1">
    <citation type="submission" date="2019-04" db="EMBL/GenBank/DDBJ databases">
        <title>Complete genome sequence of Agrobacterium larrymoorei CFBP5473.</title>
        <authorList>
            <person name="Haryono M."/>
            <person name="Chou L."/>
            <person name="Lin Y.-C."/>
            <person name="Lai E.-M."/>
            <person name="Kuo C.-H."/>
        </authorList>
    </citation>
    <scope>NUCLEOTIDE SEQUENCE [LARGE SCALE GENOMIC DNA]</scope>
    <source>
        <strain evidence="1 4">CFBP5473</strain>
    </source>
</reference>
<dbReference type="Proteomes" id="UP000826513">
    <property type="component" value="Chromosome 2"/>
</dbReference>
<organism evidence="1 4">
    <name type="scientific">Agrobacterium larrymoorei</name>
    <dbReference type="NCBI Taxonomy" id="160699"/>
    <lineage>
        <taxon>Bacteria</taxon>
        <taxon>Pseudomonadati</taxon>
        <taxon>Pseudomonadota</taxon>
        <taxon>Alphaproteobacteria</taxon>
        <taxon>Hyphomicrobiales</taxon>
        <taxon>Rhizobiaceae</taxon>
        <taxon>Rhizobium/Agrobacterium group</taxon>
        <taxon>Agrobacterium</taxon>
    </lineage>
</organism>
<dbReference type="AlphaFoldDB" id="A0A4D7E431"/>
<evidence type="ECO:0000313" key="5">
    <source>
        <dbReference type="Proteomes" id="UP000826513"/>
    </source>
</evidence>
<accession>A0A4D7E431</accession>
<dbReference type="EMBL" id="CP039692">
    <property type="protein sequence ID" value="QCI99700.1"/>
    <property type="molecule type" value="Genomic_DNA"/>
</dbReference>
<gene>
    <name evidence="1" type="ORF">CFBP5473_17150</name>
    <name evidence="3" type="ORF">CFBP5477_015550</name>
    <name evidence="2" type="ORF">J5285_21195</name>
</gene>
<proteinExistence type="predicted"/>
<dbReference type="Proteomes" id="UP000298545">
    <property type="component" value="Chromosome linear"/>
</dbReference>
<dbReference type="KEGG" id="alf:CFBP5473_17150"/>
<evidence type="ECO:0000313" key="1">
    <source>
        <dbReference type="EMBL" id="QCI99700.1"/>
    </source>
</evidence>
<dbReference type="RefSeq" id="WP_027675048.1">
    <property type="nucleotide sequence ID" value="NZ_CP039692.1"/>
</dbReference>
<dbReference type="EMBL" id="CP072168">
    <property type="protein sequence ID" value="QYA09870.1"/>
    <property type="molecule type" value="Genomic_DNA"/>
</dbReference>
<reference evidence="2 5" key="2">
    <citation type="submission" date="2021-03" db="EMBL/GenBank/DDBJ databases">
        <title>Rapid diversification of plasmids in a genus of pathogenic and nitrogen fixing bacteria.</title>
        <authorList>
            <person name="Weisberg A.J."/>
            <person name="Miller M."/>
            <person name="Ream W."/>
            <person name="Grunwald N.J."/>
            <person name="Chang J.H."/>
        </authorList>
    </citation>
    <scope>NUCLEOTIDE SEQUENCE [LARGE SCALE GENOMIC DNA]</scope>
    <source>
        <strain evidence="2 5">AF3.44</strain>
    </source>
</reference>
<reference evidence="3" key="3">
    <citation type="submission" date="2023-05" db="EMBL/GenBank/DDBJ databases">
        <title>Complete genome sequence of Agrobacterium larrymoorei CFBP5477.</title>
        <authorList>
            <person name="Yen H.-C."/>
            <person name="Chou L."/>
            <person name="Lin Y.-C."/>
            <person name="Lai E.-M."/>
            <person name="Kuo C.-H."/>
        </authorList>
    </citation>
    <scope>NUCLEOTIDE SEQUENCE</scope>
    <source>
        <strain evidence="3">CFBP5477</strain>
    </source>
</reference>
<keyword evidence="5" id="KW-1185">Reference proteome</keyword>
<dbReference type="Proteomes" id="UP000298664">
    <property type="component" value="Chromosome Linear"/>
</dbReference>
<sequence length="93" mass="10374">METTAKSLPEMDMGERLAMMDTVTQALADAAEHASNEGEVQLMQNFKAMAAMLEGGSDDLSSSDLKPVELMLRHALSLLHLYMERPERDRLLH</sequence>
<dbReference type="OrthoDB" id="8281590at2"/>
<evidence type="ECO:0000313" key="4">
    <source>
        <dbReference type="Proteomes" id="UP000298545"/>
    </source>
</evidence>
<protein>
    <submittedName>
        <fullName evidence="1">Uncharacterized protein</fullName>
    </submittedName>
</protein>
<evidence type="ECO:0000313" key="2">
    <source>
        <dbReference type="EMBL" id="QYA09870.1"/>
    </source>
</evidence>
<name>A0A4D7E431_9HYPH</name>